<gene>
    <name evidence="4" type="ORF">GNE12_29425</name>
</gene>
<keyword evidence="1" id="KW-0596">Phosphopantetheine</keyword>
<accession>A0ABR6SIC8</accession>
<sequence length="146" mass="16396">MNEDILNQINQLSPEKRQLLEMLMQEEATKLQTNYVAPRTAVEETLANIWADVLKLQQVGIHDNFIEVGGDSIQSIKIAARAMKLGIKFTINQIFDHPTIAELATVADTSLFNTKQQTLTTTETAQFSEAELSQAELNQILKKHQS</sequence>
<evidence type="ECO:0000256" key="2">
    <source>
        <dbReference type="ARBA" id="ARBA00022553"/>
    </source>
</evidence>
<dbReference type="InterPro" id="IPR009081">
    <property type="entry name" value="PP-bd_ACP"/>
</dbReference>
<keyword evidence="4" id="KW-0614">Plasmid</keyword>
<dbReference type="PROSITE" id="PS50075">
    <property type="entry name" value="CARRIER"/>
    <property type="match status" value="1"/>
</dbReference>
<evidence type="ECO:0000313" key="4">
    <source>
        <dbReference type="EMBL" id="MBC1305996.1"/>
    </source>
</evidence>
<dbReference type="PROSITE" id="PS00012">
    <property type="entry name" value="PHOSPHOPANTETHEINE"/>
    <property type="match status" value="1"/>
</dbReference>
<dbReference type="GeneID" id="58727441"/>
<dbReference type="Gene3D" id="1.10.1200.10">
    <property type="entry name" value="ACP-like"/>
    <property type="match status" value="1"/>
</dbReference>
<dbReference type="InterPro" id="IPR006162">
    <property type="entry name" value="Ppantetheine_attach_site"/>
</dbReference>
<dbReference type="Pfam" id="PF00550">
    <property type="entry name" value="PP-binding"/>
    <property type="match status" value="1"/>
</dbReference>
<evidence type="ECO:0000313" key="5">
    <source>
        <dbReference type="Proteomes" id="UP000570851"/>
    </source>
</evidence>
<reference evidence="4 5" key="1">
    <citation type="submission" date="2019-11" db="EMBL/GenBank/DDBJ databases">
        <title>Comparison of genomes from free-living endosymbiotic cyanobacteria isolated from Azolla.</title>
        <authorList>
            <person name="Thiel T."/>
            <person name="Pratte B."/>
        </authorList>
    </citation>
    <scope>NUCLEOTIDE SEQUENCE [LARGE SCALE GENOMIC DNA]</scope>
    <source>
        <strain evidence="4 5">N2B</strain>
        <plasmid evidence="4">pN2B-C</plasmid>
    </source>
</reference>
<comment type="caution">
    <text evidence="4">The sequence shown here is derived from an EMBL/GenBank/DDBJ whole genome shotgun (WGS) entry which is preliminary data.</text>
</comment>
<dbReference type="InterPro" id="IPR036736">
    <property type="entry name" value="ACP-like_sf"/>
</dbReference>
<geneLocation type="plasmid" evidence="4">
    <name>pN2B-C</name>
</geneLocation>
<dbReference type="PANTHER" id="PTHR45527:SF14">
    <property type="entry name" value="PLIPASTATIN SYNTHASE SUBUNIT B"/>
    <property type="match status" value="1"/>
</dbReference>
<name>A0ABR6SIC8_ANAVA</name>
<dbReference type="EMBL" id="JACKZP010000306">
    <property type="protein sequence ID" value="MBC1305996.1"/>
    <property type="molecule type" value="Genomic_DNA"/>
</dbReference>
<dbReference type="SUPFAM" id="SSF47336">
    <property type="entry name" value="ACP-like"/>
    <property type="match status" value="1"/>
</dbReference>
<evidence type="ECO:0000256" key="1">
    <source>
        <dbReference type="ARBA" id="ARBA00022450"/>
    </source>
</evidence>
<keyword evidence="5" id="KW-1185">Reference proteome</keyword>
<keyword evidence="2" id="KW-0597">Phosphoprotein</keyword>
<protein>
    <submittedName>
        <fullName evidence="4">Phosphopantetheine-binding protein</fullName>
    </submittedName>
</protein>
<proteinExistence type="predicted"/>
<feature type="domain" description="Carrier" evidence="3">
    <location>
        <begin position="37"/>
        <end position="111"/>
    </location>
</feature>
<organism evidence="4 5">
    <name type="scientific">Trichormus variabilis N2B</name>
    <dbReference type="NCBI Taxonomy" id="2681315"/>
    <lineage>
        <taxon>Bacteria</taxon>
        <taxon>Bacillati</taxon>
        <taxon>Cyanobacteriota</taxon>
        <taxon>Cyanophyceae</taxon>
        <taxon>Nostocales</taxon>
        <taxon>Nostocaceae</taxon>
        <taxon>Trichormus</taxon>
    </lineage>
</organism>
<dbReference type="PANTHER" id="PTHR45527">
    <property type="entry name" value="NONRIBOSOMAL PEPTIDE SYNTHETASE"/>
    <property type="match status" value="1"/>
</dbReference>
<evidence type="ECO:0000259" key="3">
    <source>
        <dbReference type="PROSITE" id="PS50075"/>
    </source>
</evidence>
<dbReference type="InterPro" id="IPR020806">
    <property type="entry name" value="PKS_PP-bd"/>
</dbReference>
<dbReference type="RefSeq" id="WP_011316892.1">
    <property type="nucleotide sequence ID" value="NZ_JACKZP010000306.1"/>
</dbReference>
<dbReference type="SMART" id="SM00823">
    <property type="entry name" value="PKS_PP"/>
    <property type="match status" value="1"/>
</dbReference>
<dbReference type="Proteomes" id="UP000570851">
    <property type="component" value="Unassembled WGS sequence"/>
</dbReference>